<protein>
    <submittedName>
        <fullName evidence="3">Uncharacterized protein</fullName>
    </submittedName>
</protein>
<keyword evidence="2" id="KW-1133">Transmembrane helix</keyword>
<organism evidence="3 4">
    <name type="scientific">Actinoplanes palleronii</name>
    <dbReference type="NCBI Taxonomy" id="113570"/>
    <lineage>
        <taxon>Bacteria</taxon>
        <taxon>Bacillati</taxon>
        <taxon>Actinomycetota</taxon>
        <taxon>Actinomycetes</taxon>
        <taxon>Micromonosporales</taxon>
        <taxon>Micromonosporaceae</taxon>
        <taxon>Actinoplanes</taxon>
    </lineage>
</organism>
<proteinExistence type="predicted"/>
<feature type="region of interest" description="Disordered" evidence="1">
    <location>
        <begin position="64"/>
        <end position="87"/>
    </location>
</feature>
<reference evidence="3 4" key="1">
    <citation type="submission" date="2021-01" db="EMBL/GenBank/DDBJ databases">
        <title>Whole genome shotgun sequence of Actinoplanes palleronii NBRC 14916.</title>
        <authorList>
            <person name="Komaki H."/>
            <person name="Tamura T."/>
        </authorList>
    </citation>
    <scope>NUCLEOTIDE SEQUENCE [LARGE SCALE GENOMIC DNA]</scope>
    <source>
        <strain evidence="3 4">NBRC 14916</strain>
    </source>
</reference>
<keyword evidence="2" id="KW-0812">Transmembrane</keyword>
<accession>A0ABQ4BE71</accession>
<evidence type="ECO:0000313" key="4">
    <source>
        <dbReference type="Proteomes" id="UP000624709"/>
    </source>
</evidence>
<feature type="transmembrane region" description="Helical" evidence="2">
    <location>
        <begin position="39"/>
        <end position="62"/>
    </location>
</feature>
<sequence>MPSDFDLLRPLDTEPGAPSTVDVQRAILNARRRKVRRSAAYSGAAALTVVAVAGVSVAGGMFHRSPPSSTAGPKASTSASAKPKPKPAYTIPGTPGWTAPAATAPTSCTVEQLPLPGGAPQALIGGADPNGTYFVGRSYPKGGGYQAVLWHDGKATTVPLPGDSEEQLTDVNTTGTAVGWSYHGNAALPYAFKNGKVYPLAGVKAGSAYAINDAGAIVGDDDTHALLWTSVTAKAIRLPLPAGAKTATARDIDEDGTVVGTIDNATPYVWLADGTHHALKIPDLGTGKKIEARVFQVRGGWATGMANEPLAKRGQAAPGDGQAVLWNLRTGTVAQQAGLDMYADGVNAQGWQVGVGSKGRAVLLAGGAPVTLPGIADRPAGQLHEIPKTLSDDGRVISGQSDDESDVIKAVVWRCA</sequence>
<evidence type="ECO:0000313" key="3">
    <source>
        <dbReference type="EMBL" id="GIE68964.1"/>
    </source>
</evidence>
<dbReference type="RefSeq" id="WP_203827194.1">
    <property type="nucleotide sequence ID" value="NZ_BAAATY010000020.1"/>
</dbReference>
<evidence type="ECO:0000256" key="1">
    <source>
        <dbReference type="SAM" id="MobiDB-lite"/>
    </source>
</evidence>
<dbReference type="EMBL" id="BOMS01000076">
    <property type="protein sequence ID" value="GIE68964.1"/>
    <property type="molecule type" value="Genomic_DNA"/>
</dbReference>
<gene>
    <name evidence="3" type="ORF">Apa02nite_050720</name>
</gene>
<name>A0ABQ4BE71_9ACTN</name>
<keyword evidence="2" id="KW-0472">Membrane</keyword>
<dbReference type="Proteomes" id="UP000624709">
    <property type="component" value="Unassembled WGS sequence"/>
</dbReference>
<comment type="caution">
    <text evidence="3">The sequence shown here is derived from an EMBL/GenBank/DDBJ whole genome shotgun (WGS) entry which is preliminary data.</text>
</comment>
<keyword evidence="4" id="KW-1185">Reference proteome</keyword>
<feature type="compositionally biased region" description="Polar residues" evidence="1">
    <location>
        <begin position="66"/>
        <end position="80"/>
    </location>
</feature>
<evidence type="ECO:0000256" key="2">
    <source>
        <dbReference type="SAM" id="Phobius"/>
    </source>
</evidence>